<protein>
    <submittedName>
        <fullName evidence="2">Uncharacterized protein</fullName>
    </submittedName>
</protein>
<dbReference type="Proteomes" id="UP000000268">
    <property type="component" value="Chromosome"/>
</dbReference>
<name>B0C4P9_ACAM1</name>
<dbReference type="OrthoDB" id="9553411at2"/>
<sequence>MPFVAIALNVGLLLAFFAIHQGVVRLIARRDGFRPIKHDLKRLGPVLAAYRWGSVRIGPSSRWGRTVNVTLFKNHIHLKLIKFFGGGEILIPLDYASYSFSYWMHGEVVDITVNGKTYAFGRDIAKIAKQYYC</sequence>
<organism evidence="2 3">
    <name type="scientific">Acaryochloris marina (strain MBIC 11017)</name>
    <dbReference type="NCBI Taxonomy" id="329726"/>
    <lineage>
        <taxon>Bacteria</taxon>
        <taxon>Bacillati</taxon>
        <taxon>Cyanobacteriota</taxon>
        <taxon>Cyanophyceae</taxon>
        <taxon>Acaryochloridales</taxon>
        <taxon>Acaryochloridaceae</taxon>
        <taxon>Acaryochloris</taxon>
    </lineage>
</organism>
<proteinExistence type="predicted"/>
<feature type="transmembrane region" description="Helical" evidence="1">
    <location>
        <begin position="6"/>
        <end position="28"/>
    </location>
</feature>
<dbReference type="AlphaFoldDB" id="B0C4P9"/>
<dbReference type="EMBL" id="CP000828">
    <property type="protein sequence ID" value="ABW29932.1"/>
    <property type="molecule type" value="Genomic_DNA"/>
</dbReference>
<reference evidence="2 3" key="1">
    <citation type="journal article" date="2008" name="Proc. Natl. Acad. Sci. U.S.A.">
        <title>Niche adaptation and genome expansion in the chlorophyll d-producing cyanobacterium Acaryochloris marina.</title>
        <authorList>
            <person name="Swingley W.D."/>
            <person name="Chen M."/>
            <person name="Cheung P.C."/>
            <person name="Conrad A.L."/>
            <person name="Dejesa L.C."/>
            <person name="Hao J."/>
            <person name="Honchak B.M."/>
            <person name="Karbach L.E."/>
            <person name="Kurdoglu A."/>
            <person name="Lahiri S."/>
            <person name="Mastrian S.D."/>
            <person name="Miyashita H."/>
            <person name="Page L."/>
            <person name="Ramakrishna P."/>
            <person name="Satoh S."/>
            <person name="Sattley W.M."/>
            <person name="Shimada Y."/>
            <person name="Taylor H.L."/>
            <person name="Tomo T."/>
            <person name="Tsuchiya T."/>
            <person name="Wang Z.T."/>
            <person name="Raymond J."/>
            <person name="Mimuro M."/>
            <person name="Blankenship R.E."/>
            <person name="Touchman J.W."/>
        </authorList>
    </citation>
    <scope>NUCLEOTIDE SEQUENCE [LARGE SCALE GENOMIC DNA]</scope>
    <source>
        <strain evidence="3">MBIC 11017</strain>
    </source>
</reference>
<dbReference type="RefSeq" id="WP_012165205.1">
    <property type="nucleotide sequence ID" value="NC_009925.1"/>
</dbReference>
<accession>B0C4P9</accession>
<keyword evidence="3" id="KW-1185">Reference proteome</keyword>
<evidence type="ECO:0000256" key="1">
    <source>
        <dbReference type="SAM" id="Phobius"/>
    </source>
</evidence>
<keyword evidence="1" id="KW-1133">Transmembrane helix</keyword>
<dbReference type="HOGENOM" id="CLU_1902064_0_0_3"/>
<dbReference type="KEGG" id="amr:AM1_4961"/>
<evidence type="ECO:0000313" key="3">
    <source>
        <dbReference type="Proteomes" id="UP000000268"/>
    </source>
</evidence>
<evidence type="ECO:0000313" key="2">
    <source>
        <dbReference type="EMBL" id="ABW29932.1"/>
    </source>
</evidence>
<keyword evidence="1" id="KW-0472">Membrane</keyword>
<keyword evidence="1" id="KW-0812">Transmembrane</keyword>
<gene>
    <name evidence="2" type="ordered locus">AM1_4961</name>
</gene>